<dbReference type="HAMAP" id="MF_00376">
    <property type="entry name" value="Dephospho_CoA_kinase"/>
    <property type="match status" value="1"/>
</dbReference>
<dbReference type="EMBL" id="JBEPLY010000001">
    <property type="protein sequence ID" value="MET3598138.1"/>
    <property type="molecule type" value="Genomic_DNA"/>
</dbReference>
<dbReference type="CDD" id="cd02022">
    <property type="entry name" value="DPCK"/>
    <property type="match status" value="1"/>
</dbReference>
<evidence type="ECO:0000313" key="8">
    <source>
        <dbReference type="Proteomes" id="UP001549164"/>
    </source>
</evidence>
<dbReference type="Proteomes" id="UP001549164">
    <property type="component" value="Unassembled WGS sequence"/>
</dbReference>
<evidence type="ECO:0000256" key="5">
    <source>
        <dbReference type="HAMAP-Rule" id="MF_00376"/>
    </source>
</evidence>
<keyword evidence="5 7" id="KW-0418">Kinase</keyword>
<name>A0ABV2I5K4_9HYPH</name>
<evidence type="ECO:0000256" key="1">
    <source>
        <dbReference type="ARBA" id="ARBA00009018"/>
    </source>
</evidence>
<comment type="function">
    <text evidence="5">Catalyzes the phosphorylation of the 3'-hydroxyl group of dephosphocoenzyme A to form coenzyme A.</text>
</comment>
<organism evidence="7 8">
    <name type="scientific">Martelella mangrovi</name>
    <dbReference type="NCBI Taxonomy" id="1397477"/>
    <lineage>
        <taxon>Bacteria</taxon>
        <taxon>Pseudomonadati</taxon>
        <taxon>Pseudomonadota</taxon>
        <taxon>Alphaproteobacteria</taxon>
        <taxon>Hyphomicrobiales</taxon>
        <taxon>Aurantimonadaceae</taxon>
        <taxon>Martelella</taxon>
    </lineage>
</organism>
<dbReference type="InterPro" id="IPR027417">
    <property type="entry name" value="P-loop_NTPase"/>
</dbReference>
<dbReference type="SUPFAM" id="SSF52540">
    <property type="entry name" value="P-loop containing nucleoside triphosphate hydrolases"/>
    <property type="match status" value="1"/>
</dbReference>
<evidence type="ECO:0000256" key="2">
    <source>
        <dbReference type="ARBA" id="ARBA00022741"/>
    </source>
</evidence>
<keyword evidence="3 5" id="KW-0067">ATP-binding</keyword>
<dbReference type="Pfam" id="PF01121">
    <property type="entry name" value="CoaE"/>
    <property type="match status" value="1"/>
</dbReference>
<keyword evidence="5" id="KW-0963">Cytoplasm</keyword>
<dbReference type="RefSeq" id="WP_354432632.1">
    <property type="nucleotide sequence ID" value="NZ_JBEPLY010000001.1"/>
</dbReference>
<evidence type="ECO:0000313" key="7">
    <source>
        <dbReference type="EMBL" id="MET3598138.1"/>
    </source>
</evidence>
<keyword evidence="5 7" id="KW-0808">Transferase</keyword>
<sequence length="202" mass="21856">MIILGLTGSIGMGKSTTAGFFTKAGIPVQNADEVVHALYRGRAVTPVEAAFPGVAVDGAIDRARLSKALDGKSENFERLEAIVHPLVREERDRFLEKARADGAAIAVLDIPLLYETGADRSVDCVLVVTCDPQIQRERVLARPDMTVEKFETVLKRQLSDGEKRARADYIVDTGHGIDQARAAVSDIIAELEGKAADKDREG</sequence>
<evidence type="ECO:0000256" key="4">
    <source>
        <dbReference type="ARBA" id="ARBA00022993"/>
    </source>
</evidence>
<dbReference type="PANTHER" id="PTHR10695">
    <property type="entry name" value="DEPHOSPHO-COA KINASE-RELATED"/>
    <property type="match status" value="1"/>
</dbReference>
<dbReference type="PANTHER" id="PTHR10695:SF46">
    <property type="entry name" value="BIFUNCTIONAL COENZYME A SYNTHASE-RELATED"/>
    <property type="match status" value="1"/>
</dbReference>
<keyword evidence="4 5" id="KW-0173">Coenzyme A biosynthesis</keyword>
<evidence type="ECO:0000256" key="3">
    <source>
        <dbReference type="ARBA" id="ARBA00022840"/>
    </source>
</evidence>
<gene>
    <name evidence="5" type="primary">coaE</name>
    <name evidence="7" type="ORF">ABID12_000059</name>
</gene>
<comment type="caution">
    <text evidence="7">The sequence shown here is derived from an EMBL/GenBank/DDBJ whole genome shotgun (WGS) entry which is preliminary data.</text>
</comment>
<dbReference type="PROSITE" id="PS51219">
    <property type="entry name" value="DPCK"/>
    <property type="match status" value="1"/>
</dbReference>
<comment type="similarity">
    <text evidence="1 5">Belongs to the CoaE family.</text>
</comment>
<dbReference type="Gene3D" id="3.40.50.300">
    <property type="entry name" value="P-loop containing nucleotide triphosphate hydrolases"/>
    <property type="match status" value="1"/>
</dbReference>
<dbReference type="EC" id="2.7.1.24" evidence="5 6"/>
<dbReference type="InterPro" id="IPR001977">
    <property type="entry name" value="Depp_CoAkinase"/>
</dbReference>
<evidence type="ECO:0000256" key="6">
    <source>
        <dbReference type="NCBIfam" id="TIGR00152"/>
    </source>
</evidence>
<proteinExistence type="inferred from homology"/>
<reference evidence="7 8" key="1">
    <citation type="submission" date="2024-06" db="EMBL/GenBank/DDBJ databases">
        <title>Genomic Encyclopedia of Type Strains, Phase IV (KMG-IV): sequencing the most valuable type-strain genomes for metagenomic binning, comparative biology and taxonomic classification.</title>
        <authorList>
            <person name="Goeker M."/>
        </authorList>
    </citation>
    <scope>NUCLEOTIDE SEQUENCE [LARGE SCALE GENOMIC DNA]</scope>
    <source>
        <strain evidence="7 8">DSM 28102</strain>
    </source>
</reference>
<comment type="subcellular location">
    <subcellularLocation>
        <location evidence="5">Cytoplasm</location>
    </subcellularLocation>
</comment>
<dbReference type="NCBIfam" id="TIGR00152">
    <property type="entry name" value="dephospho-CoA kinase"/>
    <property type="match status" value="1"/>
</dbReference>
<comment type="catalytic activity">
    <reaction evidence="5">
        <text>3'-dephospho-CoA + ATP = ADP + CoA + H(+)</text>
        <dbReference type="Rhea" id="RHEA:18245"/>
        <dbReference type="ChEBI" id="CHEBI:15378"/>
        <dbReference type="ChEBI" id="CHEBI:30616"/>
        <dbReference type="ChEBI" id="CHEBI:57287"/>
        <dbReference type="ChEBI" id="CHEBI:57328"/>
        <dbReference type="ChEBI" id="CHEBI:456216"/>
        <dbReference type="EC" id="2.7.1.24"/>
    </reaction>
</comment>
<protein>
    <recommendedName>
        <fullName evidence="5 6">Dephospho-CoA kinase</fullName>
        <ecNumber evidence="5 6">2.7.1.24</ecNumber>
    </recommendedName>
    <alternativeName>
        <fullName evidence="5">Dephosphocoenzyme A kinase</fullName>
    </alternativeName>
</protein>
<dbReference type="GO" id="GO:0004140">
    <property type="term" value="F:dephospho-CoA kinase activity"/>
    <property type="evidence" value="ECO:0007669"/>
    <property type="project" value="UniProtKB-EC"/>
</dbReference>
<keyword evidence="8" id="KW-1185">Reference proteome</keyword>
<feature type="binding site" evidence="5">
    <location>
        <begin position="11"/>
        <end position="16"/>
    </location>
    <ligand>
        <name>ATP</name>
        <dbReference type="ChEBI" id="CHEBI:30616"/>
    </ligand>
</feature>
<comment type="pathway">
    <text evidence="5">Cofactor biosynthesis; coenzyme A biosynthesis; CoA from (R)-pantothenate: step 5/5.</text>
</comment>
<keyword evidence="2 5" id="KW-0547">Nucleotide-binding</keyword>
<accession>A0ABV2I5K4</accession>